<organism evidence="2 3">
    <name type="scientific">Pseudonocardia oceani</name>
    <dbReference type="NCBI Taxonomy" id="2792013"/>
    <lineage>
        <taxon>Bacteria</taxon>
        <taxon>Bacillati</taxon>
        <taxon>Actinomycetota</taxon>
        <taxon>Actinomycetes</taxon>
        <taxon>Pseudonocardiales</taxon>
        <taxon>Pseudonocardiaceae</taxon>
        <taxon>Pseudonocardia</taxon>
    </lineage>
</organism>
<dbReference type="RefSeq" id="WP_218594180.1">
    <property type="nucleotide sequence ID" value="NZ_JADQDE010000423.1"/>
</dbReference>
<dbReference type="EMBL" id="JADQDF010000001">
    <property type="protein sequence ID" value="MBW0128659.1"/>
    <property type="molecule type" value="Genomic_DNA"/>
</dbReference>
<evidence type="ECO:0000313" key="3">
    <source>
        <dbReference type="Proteomes" id="UP000694300"/>
    </source>
</evidence>
<dbReference type="CDD" id="cd04301">
    <property type="entry name" value="NAT_SF"/>
    <property type="match status" value="1"/>
</dbReference>
<feature type="domain" description="N-acetyltransferase" evidence="1">
    <location>
        <begin position="6"/>
        <end position="200"/>
    </location>
</feature>
<name>A0ABS6U936_9PSEU</name>
<gene>
    <name evidence="2" type="ORF">I4I82_13330</name>
</gene>
<dbReference type="Proteomes" id="UP000694300">
    <property type="component" value="Unassembled WGS sequence"/>
</dbReference>
<evidence type="ECO:0000259" key="1">
    <source>
        <dbReference type="PROSITE" id="PS51186"/>
    </source>
</evidence>
<dbReference type="PANTHER" id="PTHR42791">
    <property type="entry name" value="GNAT FAMILY ACETYLTRANSFERASE"/>
    <property type="match status" value="1"/>
</dbReference>
<dbReference type="PROSITE" id="PS51186">
    <property type="entry name" value="GNAT"/>
    <property type="match status" value="1"/>
</dbReference>
<proteinExistence type="predicted"/>
<accession>A0ABS6U936</accession>
<dbReference type="Pfam" id="PF00583">
    <property type="entry name" value="Acetyltransf_1"/>
    <property type="match status" value="1"/>
</dbReference>
<dbReference type="PANTHER" id="PTHR42791:SF1">
    <property type="entry name" value="N-ACETYLTRANSFERASE DOMAIN-CONTAINING PROTEIN"/>
    <property type="match status" value="1"/>
</dbReference>
<sequence>MIESTPAVRPASSADRVRATEVLAAAFADDPLFLHVLPLGARRRAERLRRFFDLEVRRSERFGGAWASEDGAGTAVWFPPCTWRPTAWEVLRAAPAVVRVLGREMPRALRVQATLQRHHPSTPHWYLFALATEPGRQGGGIGTALLRPVLERCDRDRLPAYLEATGERSRALYLRHGFRDAEPLLLPGGPPVHPMWRDPR</sequence>
<dbReference type="InterPro" id="IPR000182">
    <property type="entry name" value="GNAT_dom"/>
</dbReference>
<keyword evidence="3" id="KW-1185">Reference proteome</keyword>
<reference evidence="2 3" key="1">
    <citation type="submission" date="2020-11" db="EMBL/GenBank/DDBJ databases">
        <title>Pseudonocardia abyssalis sp. nov. and Pseudonocardia oceani sp. nov., description and phylogenomic analysis of two novel actinomycetes isolated from the deep Southern Ocean.</title>
        <authorList>
            <person name="Parra J."/>
        </authorList>
    </citation>
    <scope>NUCLEOTIDE SEQUENCE [LARGE SCALE GENOMIC DNA]</scope>
    <source>
        <strain evidence="3">KRD185</strain>
    </source>
</reference>
<protein>
    <submittedName>
        <fullName evidence="2">GNAT family N-acetyltransferase</fullName>
    </submittedName>
</protein>
<evidence type="ECO:0000313" key="2">
    <source>
        <dbReference type="EMBL" id="MBW0128659.1"/>
    </source>
</evidence>
<comment type="caution">
    <text evidence="2">The sequence shown here is derived from an EMBL/GenBank/DDBJ whole genome shotgun (WGS) entry which is preliminary data.</text>
</comment>
<dbReference type="InterPro" id="IPR052523">
    <property type="entry name" value="Trichothecene_AcTrans"/>
</dbReference>